<keyword evidence="10" id="KW-1185">Reference proteome</keyword>
<dbReference type="PANTHER" id="PTHR48020">
    <property type="entry name" value="PROTON MYO-INOSITOL COTRANSPORTER"/>
    <property type="match status" value="1"/>
</dbReference>
<dbReference type="SUPFAM" id="SSF103473">
    <property type="entry name" value="MFS general substrate transporter"/>
    <property type="match status" value="2"/>
</dbReference>
<sequence length="459" mass="51905">MSEDGDNLKAEEGIYKFQRLIFIGLAAGLGGFPIGYNLGIVAGVQLYMSNDYPDVTVDQKAKFVSLALLGSAFTSFIAGIVTNKIGRKLTILGADFLFIAGSLVLMMSVHVMLLYLGRFLIGMAIGFTIELDKHFKQLQAECDEANNEVSIIQGVIELVTIYRRNLLIGVALQFLQQLTGINIILFYGPSILKDSGFAGVSEQSLLGSMLFLSVMFLIGNLTYFIVSTRIGRKKLMMLCMIPMGFSILAIEIMTIINQFSSGGFKCKTNFDKNIQLEDGYVQSVCRFFQYFTQLALLLNLGLFVLKSFQQYLLYFQQRSKFIQNHIRSNANSITTITNWLTNYFLASVFIKINDGEIGKIVGYSILVFFNFFIFFFLQRYVVDTAGKSLEECVNLYKFEIVEEGPKRRRRRKQPNVNKQVGGNDFQDQENGLLDKRQNSQNTPGQVQMTQKKKVKRNDF</sequence>
<dbReference type="InParanoid" id="A0A078B131"/>
<keyword evidence="4 8" id="KW-1133">Transmembrane helix</keyword>
<dbReference type="Proteomes" id="UP000039865">
    <property type="component" value="Unassembled WGS sequence"/>
</dbReference>
<dbReference type="InterPro" id="IPR036259">
    <property type="entry name" value="MFS_trans_sf"/>
</dbReference>
<dbReference type="EMBL" id="CCKQ01016157">
    <property type="protein sequence ID" value="CDW88036.1"/>
    <property type="molecule type" value="Genomic_DNA"/>
</dbReference>
<evidence type="ECO:0000256" key="3">
    <source>
        <dbReference type="ARBA" id="ARBA00022692"/>
    </source>
</evidence>
<keyword evidence="6" id="KW-0175">Coiled coil</keyword>
<keyword evidence="5 8" id="KW-0472">Membrane</keyword>
<proteinExistence type="predicted"/>
<feature type="coiled-coil region" evidence="6">
    <location>
        <begin position="128"/>
        <end position="155"/>
    </location>
</feature>
<name>A0A078B131_STYLE</name>
<dbReference type="OrthoDB" id="6612291at2759"/>
<dbReference type="GO" id="GO:0022857">
    <property type="term" value="F:transmembrane transporter activity"/>
    <property type="evidence" value="ECO:0007669"/>
    <property type="project" value="InterPro"/>
</dbReference>
<evidence type="ECO:0000256" key="4">
    <source>
        <dbReference type="ARBA" id="ARBA00022989"/>
    </source>
</evidence>
<feature type="transmembrane region" description="Helical" evidence="8">
    <location>
        <begin position="166"/>
        <end position="185"/>
    </location>
</feature>
<accession>A0A078B131</accession>
<evidence type="ECO:0000256" key="1">
    <source>
        <dbReference type="ARBA" id="ARBA00004370"/>
    </source>
</evidence>
<dbReference type="InterPro" id="IPR005828">
    <property type="entry name" value="MFS_sugar_transport-like"/>
</dbReference>
<reference evidence="9 10" key="1">
    <citation type="submission" date="2014-06" db="EMBL/GenBank/DDBJ databases">
        <authorList>
            <person name="Swart Estienne"/>
        </authorList>
    </citation>
    <scope>NUCLEOTIDE SEQUENCE [LARGE SCALE GENOMIC DNA]</scope>
    <source>
        <strain evidence="9 10">130c</strain>
    </source>
</reference>
<feature type="transmembrane region" description="Helical" evidence="8">
    <location>
        <begin position="329"/>
        <end position="348"/>
    </location>
</feature>
<protein>
    <submittedName>
        <fullName evidence="9">Sugar transporter</fullName>
    </submittedName>
</protein>
<feature type="transmembrane region" description="Helical" evidence="8">
    <location>
        <begin position="20"/>
        <end position="43"/>
    </location>
</feature>
<feature type="transmembrane region" description="Helical" evidence="8">
    <location>
        <begin position="287"/>
        <end position="308"/>
    </location>
</feature>
<feature type="compositionally biased region" description="Polar residues" evidence="7">
    <location>
        <begin position="438"/>
        <end position="449"/>
    </location>
</feature>
<organism evidence="9 10">
    <name type="scientific">Stylonychia lemnae</name>
    <name type="common">Ciliate</name>
    <dbReference type="NCBI Taxonomy" id="5949"/>
    <lineage>
        <taxon>Eukaryota</taxon>
        <taxon>Sar</taxon>
        <taxon>Alveolata</taxon>
        <taxon>Ciliophora</taxon>
        <taxon>Intramacronucleata</taxon>
        <taxon>Spirotrichea</taxon>
        <taxon>Stichotrichia</taxon>
        <taxon>Sporadotrichida</taxon>
        <taxon>Oxytrichidae</taxon>
        <taxon>Stylonychinae</taxon>
        <taxon>Stylonychia</taxon>
    </lineage>
</organism>
<dbReference type="PANTHER" id="PTHR48020:SF12">
    <property type="entry name" value="PROTON MYO-INOSITOL COTRANSPORTER"/>
    <property type="match status" value="1"/>
</dbReference>
<evidence type="ECO:0000313" key="9">
    <source>
        <dbReference type="EMBL" id="CDW88036.1"/>
    </source>
</evidence>
<keyword evidence="9" id="KW-0762">Sugar transport</keyword>
<dbReference type="Pfam" id="PF00083">
    <property type="entry name" value="Sugar_tr"/>
    <property type="match status" value="3"/>
</dbReference>
<feature type="compositionally biased region" description="Basic residues" evidence="7">
    <location>
        <begin position="450"/>
        <end position="459"/>
    </location>
</feature>
<dbReference type="GO" id="GO:0016020">
    <property type="term" value="C:membrane"/>
    <property type="evidence" value="ECO:0007669"/>
    <property type="project" value="UniProtKB-SubCell"/>
</dbReference>
<evidence type="ECO:0000256" key="2">
    <source>
        <dbReference type="ARBA" id="ARBA00022448"/>
    </source>
</evidence>
<gene>
    <name evidence="9" type="primary">Contig13787.g14702</name>
    <name evidence="9" type="ORF">STYLEM_17151</name>
</gene>
<evidence type="ECO:0000256" key="5">
    <source>
        <dbReference type="ARBA" id="ARBA00023136"/>
    </source>
</evidence>
<evidence type="ECO:0000256" key="7">
    <source>
        <dbReference type="SAM" id="MobiDB-lite"/>
    </source>
</evidence>
<evidence type="ECO:0000313" key="10">
    <source>
        <dbReference type="Proteomes" id="UP000039865"/>
    </source>
</evidence>
<feature type="transmembrane region" description="Helical" evidence="8">
    <location>
        <begin position="235"/>
        <end position="256"/>
    </location>
</feature>
<evidence type="ECO:0000256" key="6">
    <source>
        <dbReference type="SAM" id="Coils"/>
    </source>
</evidence>
<evidence type="ECO:0000256" key="8">
    <source>
        <dbReference type="SAM" id="Phobius"/>
    </source>
</evidence>
<feature type="region of interest" description="Disordered" evidence="7">
    <location>
        <begin position="407"/>
        <end position="459"/>
    </location>
</feature>
<dbReference type="AlphaFoldDB" id="A0A078B131"/>
<keyword evidence="2" id="KW-0813">Transport</keyword>
<feature type="transmembrane region" description="Helical" evidence="8">
    <location>
        <begin position="63"/>
        <end position="82"/>
    </location>
</feature>
<dbReference type="Gene3D" id="1.20.1250.20">
    <property type="entry name" value="MFS general substrate transporter like domains"/>
    <property type="match status" value="2"/>
</dbReference>
<comment type="subcellular location">
    <subcellularLocation>
        <location evidence="1">Membrane</location>
    </subcellularLocation>
</comment>
<dbReference type="InterPro" id="IPR050814">
    <property type="entry name" value="Myo-inositol_Transporter"/>
</dbReference>
<feature type="transmembrane region" description="Helical" evidence="8">
    <location>
        <begin position="360"/>
        <end position="377"/>
    </location>
</feature>
<keyword evidence="3 8" id="KW-0812">Transmembrane</keyword>
<feature type="transmembrane region" description="Helical" evidence="8">
    <location>
        <begin position="205"/>
        <end position="226"/>
    </location>
</feature>